<protein>
    <submittedName>
        <fullName evidence="1">Uncharacterized protein</fullName>
    </submittedName>
</protein>
<evidence type="ECO:0000313" key="2">
    <source>
        <dbReference type="Proteomes" id="UP000288805"/>
    </source>
</evidence>
<dbReference type="EMBL" id="QGNW01001476">
    <property type="protein sequence ID" value="RVW39629.1"/>
    <property type="molecule type" value="Genomic_DNA"/>
</dbReference>
<dbReference type="AlphaFoldDB" id="A0A438DVY7"/>
<proteinExistence type="predicted"/>
<evidence type="ECO:0000313" key="1">
    <source>
        <dbReference type="EMBL" id="RVW39629.1"/>
    </source>
</evidence>
<accession>A0A438DVY7</accession>
<gene>
    <name evidence="1" type="ORF">CK203_090633</name>
</gene>
<name>A0A438DVY7_VITVI</name>
<organism evidence="1 2">
    <name type="scientific">Vitis vinifera</name>
    <name type="common">Grape</name>
    <dbReference type="NCBI Taxonomy" id="29760"/>
    <lineage>
        <taxon>Eukaryota</taxon>
        <taxon>Viridiplantae</taxon>
        <taxon>Streptophyta</taxon>
        <taxon>Embryophyta</taxon>
        <taxon>Tracheophyta</taxon>
        <taxon>Spermatophyta</taxon>
        <taxon>Magnoliopsida</taxon>
        <taxon>eudicotyledons</taxon>
        <taxon>Gunneridae</taxon>
        <taxon>Pentapetalae</taxon>
        <taxon>rosids</taxon>
        <taxon>Vitales</taxon>
        <taxon>Vitaceae</taxon>
        <taxon>Viteae</taxon>
        <taxon>Vitis</taxon>
    </lineage>
</organism>
<sequence length="86" mass="10427">MWPLTIRKWERERESGERARESAMESAMVRREKIARRLATEGRSAASQWSPRRSRLLWTIGKENPKFSSWRRREGFRYGSVWDWKA</sequence>
<dbReference type="Proteomes" id="UP000288805">
    <property type="component" value="Unassembled WGS sequence"/>
</dbReference>
<comment type="caution">
    <text evidence="1">The sequence shown here is derived from an EMBL/GenBank/DDBJ whole genome shotgun (WGS) entry which is preliminary data.</text>
</comment>
<reference evidence="1 2" key="1">
    <citation type="journal article" date="2018" name="PLoS Genet.">
        <title>Population sequencing reveals clonal diversity and ancestral inbreeding in the grapevine cultivar Chardonnay.</title>
        <authorList>
            <person name="Roach M.J."/>
            <person name="Johnson D.L."/>
            <person name="Bohlmann J."/>
            <person name="van Vuuren H.J."/>
            <person name="Jones S.J."/>
            <person name="Pretorius I.S."/>
            <person name="Schmidt S.A."/>
            <person name="Borneman A.R."/>
        </authorList>
    </citation>
    <scope>NUCLEOTIDE SEQUENCE [LARGE SCALE GENOMIC DNA]</scope>
    <source>
        <strain evidence="2">cv. Chardonnay</strain>
        <tissue evidence="1">Leaf</tissue>
    </source>
</reference>